<proteinExistence type="predicted"/>
<comment type="caution">
    <text evidence="1">The sequence shown here is derived from an EMBL/GenBank/DDBJ whole genome shotgun (WGS) entry which is preliminary data.</text>
</comment>
<organism evidence="1">
    <name type="scientific">Lyngbya confervoides BDU141951</name>
    <dbReference type="NCBI Taxonomy" id="1574623"/>
    <lineage>
        <taxon>Bacteria</taxon>
        <taxon>Bacillati</taxon>
        <taxon>Cyanobacteriota</taxon>
        <taxon>Cyanophyceae</taxon>
        <taxon>Oscillatoriophycideae</taxon>
        <taxon>Oscillatoriales</taxon>
        <taxon>Microcoleaceae</taxon>
        <taxon>Lyngbya</taxon>
    </lineage>
</organism>
<evidence type="ECO:0000313" key="1">
    <source>
        <dbReference type="EMBL" id="NEV68747.1"/>
    </source>
</evidence>
<gene>
    <name evidence="1" type="ORF">QQ91_016685</name>
</gene>
<name>A0A0C1Y5L7_9CYAN</name>
<reference evidence="1" key="1">
    <citation type="submission" date="2014-11" db="EMBL/GenBank/DDBJ databases">
        <authorList>
            <person name="Malar M.C."/>
            <person name="Sen D."/>
            <person name="Tripathy S."/>
        </authorList>
    </citation>
    <scope>NUCLEOTIDE SEQUENCE</scope>
    <source>
        <strain evidence="1">BDU141951</strain>
    </source>
</reference>
<accession>A0A0C1Y5L7</accession>
<protein>
    <submittedName>
        <fullName evidence="1">Uncharacterized protein</fullName>
    </submittedName>
</protein>
<dbReference type="EMBL" id="JTHE02000003">
    <property type="protein sequence ID" value="NEV68747.1"/>
    <property type="molecule type" value="Genomic_DNA"/>
</dbReference>
<reference evidence="1" key="2">
    <citation type="journal article" date="2015" name="Genome Announc.">
        <title>Draft Genome Sequence of Filamentous Marine Cyanobacterium Lyngbya confervoides Strain BDU141951.</title>
        <authorList>
            <person name="Chandrababunaidu M.M."/>
            <person name="Sen D."/>
            <person name="Tripathy S."/>
        </authorList>
    </citation>
    <scope>NUCLEOTIDE SEQUENCE</scope>
    <source>
        <strain evidence="1">BDU141951</strain>
    </source>
</reference>
<dbReference type="AlphaFoldDB" id="A0A0C1Y5L7"/>
<reference evidence="1" key="3">
    <citation type="submission" date="2020-02" db="EMBL/GenBank/DDBJ databases">
        <authorList>
            <person name="Sarangi A.N."/>
            <person name="Ghosh S."/>
            <person name="Mukherjee M."/>
            <person name="Tripathy S."/>
        </authorList>
    </citation>
    <scope>NUCLEOTIDE SEQUENCE</scope>
    <source>
        <strain evidence="1">BDU141951</strain>
    </source>
</reference>
<sequence length="111" mass="12599">MATPADSSYRWHDVLAQHYRLSQFKERLPDAVKAWLNVCEWTLIAEAGQAKVPLLVLRAPGRIRLRHPLLLQLAESVHSNVGPIDLSLFSAETKDPVRVLSQTLVEINRHQ</sequence>